<dbReference type="Proteomes" id="UP001597399">
    <property type="component" value="Unassembled WGS sequence"/>
</dbReference>
<sequence length="128" mass="15357">MKALSKFQSIYGVRTQVQQKMEQGTDYILKHRIYKHEHSEERLNDDMVKMFYPYPYRTNILEILGLLKQQNQLDDPRAKDAIGFIQSKRNRDYLFSAEKIFMQASWVPFDKIKKTGEWITNEVHLLEL</sequence>
<accession>A0ABW5S9N3</accession>
<gene>
    <name evidence="1" type="ORF">ACFSUE_22375</name>
</gene>
<keyword evidence="2" id="KW-1185">Reference proteome</keyword>
<dbReference type="EMBL" id="JBHUMQ010000066">
    <property type="protein sequence ID" value="MFD2696342.1"/>
    <property type="molecule type" value="Genomic_DNA"/>
</dbReference>
<dbReference type="RefSeq" id="WP_253063747.1">
    <property type="nucleotide sequence ID" value="NZ_JAMXWM010000023.1"/>
</dbReference>
<reference evidence="2" key="1">
    <citation type="journal article" date="2019" name="Int. J. Syst. Evol. Microbiol.">
        <title>The Global Catalogue of Microorganisms (GCM) 10K type strain sequencing project: providing services to taxonomists for standard genome sequencing and annotation.</title>
        <authorList>
            <consortium name="The Broad Institute Genomics Platform"/>
            <consortium name="The Broad Institute Genome Sequencing Center for Infectious Disease"/>
            <person name="Wu L."/>
            <person name="Ma J."/>
        </authorList>
    </citation>
    <scope>NUCLEOTIDE SEQUENCE [LARGE SCALE GENOMIC DNA]</scope>
    <source>
        <strain evidence="2">TISTR 2466</strain>
    </source>
</reference>
<proteinExistence type="predicted"/>
<name>A0ABW5S9N3_9BACL</name>
<evidence type="ECO:0000313" key="2">
    <source>
        <dbReference type="Proteomes" id="UP001597399"/>
    </source>
</evidence>
<comment type="caution">
    <text evidence="1">The sequence shown here is derived from an EMBL/GenBank/DDBJ whole genome shotgun (WGS) entry which is preliminary data.</text>
</comment>
<evidence type="ECO:0000313" key="1">
    <source>
        <dbReference type="EMBL" id="MFD2696342.1"/>
    </source>
</evidence>
<organism evidence="1 2">
    <name type="scientific">Sporolactobacillus shoreicorticis</name>
    <dbReference type="NCBI Taxonomy" id="1923877"/>
    <lineage>
        <taxon>Bacteria</taxon>
        <taxon>Bacillati</taxon>
        <taxon>Bacillota</taxon>
        <taxon>Bacilli</taxon>
        <taxon>Bacillales</taxon>
        <taxon>Sporolactobacillaceae</taxon>
        <taxon>Sporolactobacillus</taxon>
    </lineage>
</organism>
<protein>
    <submittedName>
        <fullName evidence="1">Uncharacterized protein</fullName>
    </submittedName>
</protein>